<evidence type="ECO:0000256" key="7">
    <source>
        <dbReference type="ARBA" id="ARBA00023002"/>
    </source>
</evidence>
<dbReference type="GO" id="GO:0005507">
    <property type="term" value="F:copper ion binding"/>
    <property type="evidence" value="ECO:0007669"/>
    <property type="project" value="InterPro"/>
</dbReference>
<dbReference type="FunFam" id="2.60.40.420:FF:000046">
    <property type="entry name" value="Multicopper oxidase"/>
    <property type="match status" value="1"/>
</dbReference>
<name>A0AA40K8K9_9PEZI</name>
<feature type="domain" description="Plastocyanin-like" evidence="14">
    <location>
        <begin position="431"/>
        <end position="572"/>
    </location>
</feature>
<sequence length="608" mass="65409">MVTTLDNMLSCCLLVWGLLLSTAAALVTPQAQPEANGLVRRQTCNTASNRQCWTSSPAFNINTDYETSRPSTGVTRTYTFTLTQTATWIGGDGRIKNNAMLINGQFPGPTISANWGDRINVTIINNLSTNGTSIHYHGLRQKNTNNMDGVSGVTECPIPPGQSKTHSFFADQYGTSWYHSHFSGQYGNGLLGPIVINGPASANYDIDLGPLVVSDWYLGSAFTLGARVSNPFTPFIPGFPGSPPNSDNVLFNGKNINPAGSSGSYQKLTLTSGKKHLLRIINSSVQNSFTLSMVGHSFQIIATDMVPITPVTVSSLFVGIGQRYDVIITANQAVSNYWFNATFSTAPCGISNNPRPAMIFQYSGAPNANPTAPGSAPPDSKCQDLLTYAPIVTRTAPTASFPAGNTLNTKMTVDNGIAKVFWPVNNSPMKVNWNNPTLEYVASGTVSSMPASANVLQVPTGNAWSFWLIQNNSSIPHPIHLHGHDILLLGASPALANPVPPLPTNTLRPYNPSVDGPNLKLNNPTRRDTTVLPAWGWLAVAYKTNNPGAWLFHCHIAWHASQGLSVQFLEQQSAISSTMNLGALNPNCNNWDLYFPSLAPFPQDDSGI</sequence>
<keyword evidence="10" id="KW-0325">Glycoprotein</keyword>
<dbReference type="InterPro" id="IPR033138">
    <property type="entry name" value="Cu_oxidase_CS"/>
</dbReference>
<evidence type="ECO:0000256" key="2">
    <source>
        <dbReference type="ARBA" id="ARBA00001935"/>
    </source>
</evidence>
<feature type="signal peptide" evidence="12">
    <location>
        <begin position="1"/>
        <end position="25"/>
    </location>
</feature>
<evidence type="ECO:0000256" key="6">
    <source>
        <dbReference type="ARBA" id="ARBA00022729"/>
    </source>
</evidence>
<comment type="similarity">
    <text evidence="3">Belongs to the multicopper oxidase family.</text>
</comment>
<dbReference type="InterPro" id="IPR008972">
    <property type="entry name" value="Cupredoxin"/>
</dbReference>
<dbReference type="InterPro" id="IPR001117">
    <property type="entry name" value="Cu-oxidase_2nd"/>
</dbReference>
<dbReference type="FunFam" id="2.60.40.420:FF:000045">
    <property type="entry name" value="Laccase 2"/>
    <property type="match status" value="1"/>
</dbReference>
<dbReference type="PROSITE" id="PS00080">
    <property type="entry name" value="MULTICOPPER_OXIDASE2"/>
    <property type="match status" value="1"/>
</dbReference>
<organism evidence="16 17">
    <name type="scientific">Schizothecium vesticola</name>
    <dbReference type="NCBI Taxonomy" id="314040"/>
    <lineage>
        <taxon>Eukaryota</taxon>
        <taxon>Fungi</taxon>
        <taxon>Dikarya</taxon>
        <taxon>Ascomycota</taxon>
        <taxon>Pezizomycotina</taxon>
        <taxon>Sordariomycetes</taxon>
        <taxon>Sordariomycetidae</taxon>
        <taxon>Sordariales</taxon>
        <taxon>Schizotheciaceae</taxon>
        <taxon>Schizothecium</taxon>
    </lineage>
</organism>
<dbReference type="EMBL" id="JAUKUD010000003">
    <property type="protein sequence ID" value="KAK0750029.1"/>
    <property type="molecule type" value="Genomic_DNA"/>
</dbReference>
<keyword evidence="5" id="KW-0479">Metal-binding</keyword>
<keyword evidence="6 12" id="KW-0732">Signal</keyword>
<reference evidence="16" key="1">
    <citation type="submission" date="2023-06" db="EMBL/GenBank/DDBJ databases">
        <title>Genome-scale phylogeny and comparative genomics of the fungal order Sordariales.</title>
        <authorList>
            <consortium name="Lawrence Berkeley National Laboratory"/>
            <person name="Hensen N."/>
            <person name="Bonometti L."/>
            <person name="Westerberg I."/>
            <person name="Brannstrom I.O."/>
            <person name="Guillou S."/>
            <person name="Cros-Aarteil S."/>
            <person name="Calhoun S."/>
            <person name="Haridas S."/>
            <person name="Kuo A."/>
            <person name="Mondo S."/>
            <person name="Pangilinan J."/>
            <person name="Riley R."/>
            <person name="LaButti K."/>
            <person name="Andreopoulos B."/>
            <person name="Lipzen A."/>
            <person name="Chen C."/>
            <person name="Yanf M."/>
            <person name="Daum C."/>
            <person name="Ng V."/>
            <person name="Clum A."/>
            <person name="Steindorff A."/>
            <person name="Ohm R."/>
            <person name="Martin F."/>
            <person name="Silar P."/>
            <person name="Natvig D."/>
            <person name="Lalanne C."/>
            <person name="Gautier V."/>
            <person name="Ament-velasquez S.L."/>
            <person name="Kruys A."/>
            <person name="Hutchinson M.I."/>
            <person name="Powell A.J."/>
            <person name="Barry K."/>
            <person name="Miller A.N."/>
            <person name="Grigoriev I.V."/>
            <person name="Debuchy R."/>
            <person name="Gladieux P."/>
            <person name="Thoren M.H."/>
            <person name="Johannesson H."/>
        </authorList>
    </citation>
    <scope>NUCLEOTIDE SEQUENCE</scope>
    <source>
        <strain evidence="16">SMH3187-1</strain>
    </source>
</reference>
<dbReference type="PANTHER" id="PTHR11709:SF87">
    <property type="entry name" value="LACCASE"/>
    <property type="match status" value="1"/>
</dbReference>
<evidence type="ECO:0000256" key="8">
    <source>
        <dbReference type="ARBA" id="ARBA00023008"/>
    </source>
</evidence>
<feature type="domain" description="Plastocyanin-like" evidence="15">
    <location>
        <begin position="92"/>
        <end position="200"/>
    </location>
</feature>
<evidence type="ECO:0000256" key="1">
    <source>
        <dbReference type="ARBA" id="ARBA00000349"/>
    </source>
</evidence>
<comment type="cofactor">
    <cofactor evidence="2">
        <name>Cu cation</name>
        <dbReference type="ChEBI" id="CHEBI:23378"/>
    </cofactor>
</comment>
<dbReference type="Pfam" id="PF00394">
    <property type="entry name" value="Cu-oxidase"/>
    <property type="match status" value="1"/>
</dbReference>
<evidence type="ECO:0000256" key="11">
    <source>
        <dbReference type="ARBA" id="ARBA00023185"/>
    </source>
</evidence>
<dbReference type="Pfam" id="PF07732">
    <property type="entry name" value="Cu-oxidase_3"/>
    <property type="match status" value="1"/>
</dbReference>
<keyword evidence="11" id="KW-0439">Lignin degradation</keyword>
<dbReference type="Gene3D" id="2.60.40.420">
    <property type="entry name" value="Cupredoxins - blue copper proteins"/>
    <property type="match status" value="3"/>
</dbReference>
<evidence type="ECO:0000256" key="3">
    <source>
        <dbReference type="ARBA" id="ARBA00010609"/>
    </source>
</evidence>
<dbReference type="EC" id="1.10.3.2" evidence="4"/>
<dbReference type="Pfam" id="PF07731">
    <property type="entry name" value="Cu-oxidase_2"/>
    <property type="match status" value="1"/>
</dbReference>
<dbReference type="FunFam" id="2.60.40.420:FF:000021">
    <property type="entry name" value="Extracellular dihydrogeodin oxidase/laccase"/>
    <property type="match status" value="1"/>
</dbReference>
<evidence type="ECO:0000256" key="4">
    <source>
        <dbReference type="ARBA" id="ARBA00012297"/>
    </source>
</evidence>
<protein>
    <recommendedName>
        <fullName evidence="4">laccase</fullName>
        <ecNumber evidence="4">1.10.3.2</ecNumber>
    </recommendedName>
</protein>
<dbReference type="InterPro" id="IPR011707">
    <property type="entry name" value="Cu-oxidase-like_N"/>
</dbReference>
<comment type="caution">
    <text evidence="16">The sequence shown here is derived from an EMBL/GenBank/DDBJ whole genome shotgun (WGS) entry which is preliminary data.</text>
</comment>
<dbReference type="SUPFAM" id="SSF49503">
    <property type="entry name" value="Cupredoxins"/>
    <property type="match status" value="3"/>
</dbReference>
<dbReference type="InterPro" id="IPR045087">
    <property type="entry name" value="Cu-oxidase_fam"/>
</dbReference>
<evidence type="ECO:0000313" key="16">
    <source>
        <dbReference type="EMBL" id="KAK0750029.1"/>
    </source>
</evidence>
<proteinExistence type="inferred from homology"/>
<dbReference type="GO" id="GO:0046274">
    <property type="term" value="P:lignin catabolic process"/>
    <property type="evidence" value="ECO:0007669"/>
    <property type="project" value="UniProtKB-KW"/>
</dbReference>
<dbReference type="InterPro" id="IPR002355">
    <property type="entry name" value="Cu_oxidase_Cu_BS"/>
</dbReference>
<evidence type="ECO:0000256" key="12">
    <source>
        <dbReference type="SAM" id="SignalP"/>
    </source>
</evidence>
<comment type="catalytic activity">
    <reaction evidence="1">
        <text>4 hydroquinone + O2 = 4 benzosemiquinone + 2 H2O</text>
        <dbReference type="Rhea" id="RHEA:11276"/>
        <dbReference type="ChEBI" id="CHEBI:15377"/>
        <dbReference type="ChEBI" id="CHEBI:15379"/>
        <dbReference type="ChEBI" id="CHEBI:17594"/>
        <dbReference type="ChEBI" id="CHEBI:17977"/>
        <dbReference type="EC" id="1.10.3.2"/>
    </reaction>
</comment>
<dbReference type="PROSITE" id="PS00079">
    <property type="entry name" value="MULTICOPPER_OXIDASE1"/>
    <property type="match status" value="1"/>
</dbReference>
<dbReference type="GO" id="GO:0052716">
    <property type="term" value="F:hydroquinone:oxygen oxidoreductase activity"/>
    <property type="evidence" value="ECO:0007669"/>
    <property type="project" value="UniProtKB-EC"/>
</dbReference>
<dbReference type="PANTHER" id="PTHR11709">
    <property type="entry name" value="MULTI-COPPER OXIDASE"/>
    <property type="match status" value="1"/>
</dbReference>
<evidence type="ECO:0000259" key="14">
    <source>
        <dbReference type="Pfam" id="PF07731"/>
    </source>
</evidence>
<evidence type="ECO:0000256" key="5">
    <source>
        <dbReference type="ARBA" id="ARBA00022723"/>
    </source>
</evidence>
<keyword evidence="17" id="KW-1185">Reference proteome</keyword>
<dbReference type="AlphaFoldDB" id="A0AA40K8K9"/>
<keyword evidence="9" id="KW-1015">Disulfide bond</keyword>
<dbReference type="Proteomes" id="UP001172155">
    <property type="component" value="Unassembled WGS sequence"/>
</dbReference>
<keyword evidence="8" id="KW-0186">Copper</keyword>
<evidence type="ECO:0000313" key="17">
    <source>
        <dbReference type="Proteomes" id="UP001172155"/>
    </source>
</evidence>
<evidence type="ECO:0000256" key="10">
    <source>
        <dbReference type="ARBA" id="ARBA00023180"/>
    </source>
</evidence>
<feature type="domain" description="Plastocyanin-like" evidence="13">
    <location>
        <begin position="210"/>
        <end position="365"/>
    </location>
</feature>
<evidence type="ECO:0000256" key="9">
    <source>
        <dbReference type="ARBA" id="ARBA00023157"/>
    </source>
</evidence>
<accession>A0AA40K8K9</accession>
<feature type="chain" id="PRO_5041238741" description="laccase" evidence="12">
    <location>
        <begin position="26"/>
        <end position="608"/>
    </location>
</feature>
<dbReference type="CDD" id="cd13901">
    <property type="entry name" value="CuRO_3_MaLCC_like"/>
    <property type="match status" value="1"/>
</dbReference>
<dbReference type="CDD" id="cd13854">
    <property type="entry name" value="CuRO_1_MaLCC_like"/>
    <property type="match status" value="1"/>
</dbReference>
<evidence type="ECO:0000259" key="15">
    <source>
        <dbReference type="Pfam" id="PF07732"/>
    </source>
</evidence>
<keyword evidence="7" id="KW-0560">Oxidoreductase</keyword>
<gene>
    <name evidence="16" type="ORF">B0T18DRAFT_120969</name>
</gene>
<dbReference type="InterPro" id="IPR011706">
    <property type="entry name" value="Cu-oxidase_C"/>
</dbReference>
<evidence type="ECO:0000259" key="13">
    <source>
        <dbReference type="Pfam" id="PF00394"/>
    </source>
</evidence>